<evidence type="ECO:0000256" key="2">
    <source>
        <dbReference type="ARBA" id="ARBA00022801"/>
    </source>
</evidence>
<proteinExistence type="inferred from homology"/>
<keyword evidence="2 5" id="KW-0378">Hydrolase</keyword>
<keyword evidence="3 5" id="KW-0904">Protein phosphatase</keyword>
<dbReference type="Proteomes" id="UP000609346">
    <property type="component" value="Unassembled WGS sequence"/>
</dbReference>
<dbReference type="SUPFAM" id="SSF89550">
    <property type="entry name" value="PHP domain-like"/>
    <property type="match status" value="1"/>
</dbReference>
<dbReference type="EC" id="3.1.3.48" evidence="5"/>
<sequence>MIDIHNHILPGIDDGPRNWDEALELARNAVANGITTVIATPHHAHEQFHNPAEGVIALTEQMNERLNQEAIPLQVLTGQEIRVHHELLDRWEQGASGELLTLSGTKYMLIELPSGRVPEGTEELIYELTLKGITPIIAHPERNRELAADIGQLQRLVDSGALAQVTAHSLVGIFGRGVEKAAWAMCRQGLIHFVASDAHHATRRYFCLREAYDAVRDKMGDQAVNYYKRNAQLLLNNGTIEQQVFEATASSDGAWGKVKQLFGRSKK</sequence>
<comment type="catalytic activity">
    <reaction evidence="4 5">
        <text>O-phospho-L-tyrosyl-[protein] + H2O = L-tyrosyl-[protein] + phosphate</text>
        <dbReference type="Rhea" id="RHEA:10684"/>
        <dbReference type="Rhea" id="RHEA-COMP:10136"/>
        <dbReference type="Rhea" id="RHEA-COMP:20101"/>
        <dbReference type="ChEBI" id="CHEBI:15377"/>
        <dbReference type="ChEBI" id="CHEBI:43474"/>
        <dbReference type="ChEBI" id="CHEBI:46858"/>
        <dbReference type="ChEBI" id="CHEBI:61978"/>
        <dbReference type="EC" id="3.1.3.48"/>
    </reaction>
</comment>
<evidence type="ECO:0000256" key="4">
    <source>
        <dbReference type="ARBA" id="ARBA00051722"/>
    </source>
</evidence>
<evidence type="ECO:0000313" key="7">
    <source>
        <dbReference type="Proteomes" id="UP000609346"/>
    </source>
</evidence>
<dbReference type="InterPro" id="IPR016195">
    <property type="entry name" value="Pol/histidinol_Pase-like"/>
</dbReference>
<evidence type="ECO:0000256" key="1">
    <source>
        <dbReference type="ARBA" id="ARBA00005750"/>
    </source>
</evidence>
<dbReference type="PANTHER" id="PTHR39181">
    <property type="entry name" value="TYROSINE-PROTEIN PHOSPHATASE YWQE"/>
    <property type="match status" value="1"/>
</dbReference>
<protein>
    <recommendedName>
        <fullName evidence="5">Tyrosine-protein phosphatase</fullName>
        <ecNumber evidence="5">3.1.3.48</ecNumber>
    </recommendedName>
</protein>
<comment type="similarity">
    <text evidence="1 5">Belongs to the metallo-dependent hydrolases superfamily. CpsB/CapC family.</text>
</comment>
<dbReference type="Pfam" id="PF19567">
    <property type="entry name" value="CpsB_CapC"/>
    <property type="match status" value="1"/>
</dbReference>
<dbReference type="PANTHER" id="PTHR39181:SF1">
    <property type="entry name" value="TYROSINE-PROTEIN PHOSPHATASE YWQE"/>
    <property type="match status" value="1"/>
</dbReference>
<evidence type="ECO:0000256" key="3">
    <source>
        <dbReference type="ARBA" id="ARBA00022912"/>
    </source>
</evidence>
<evidence type="ECO:0000313" key="6">
    <source>
        <dbReference type="EMBL" id="MBD3920762.1"/>
    </source>
</evidence>
<dbReference type="InterPro" id="IPR016667">
    <property type="entry name" value="Caps_polysacc_synth_CpsB/CapC"/>
</dbReference>
<dbReference type="EMBL" id="JACXZA010000004">
    <property type="protein sequence ID" value="MBD3920762.1"/>
    <property type="molecule type" value="Genomic_DNA"/>
</dbReference>
<evidence type="ECO:0000256" key="5">
    <source>
        <dbReference type="PIRNR" id="PIRNR016557"/>
    </source>
</evidence>
<accession>A0ABR8MXT5</accession>
<keyword evidence="7" id="KW-1185">Reference proteome</keyword>
<name>A0ABR8MXT5_9BACL</name>
<comment type="caution">
    <text evidence="6">The sequence shown here is derived from an EMBL/GenBank/DDBJ whole genome shotgun (WGS) entry which is preliminary data.</text>
</comment>
<gene>
    <name evidence="6" type="ORF">H8B09_18495</name>
</gene>
<dbReference type="Gene3D" id="3.20.20.140">
    <property type="entry name" value="Metal-dependent hydrolases"/>
    <property type="match status" value="1"/>
</dbReference>
<dbReference type="RefSeq" id="WP_191205034.1">
    <property type="nucleotide sequence ID" value="NZ_JACXZA010000004.1"/>
</dbReference>
<organism evidence="6 7">
    <name type="scientific">Paenibacillus terricola</name>
    <dbReference type="NCBI Taxonomy" id="2763503"/>
    <lineage>
        <taxon>Bacteria</taxon>
        <taxon>Bacillati</taxon>
        <taxon>Bacillota</taxon>
        <taxon>Bacilli</taxon>
        <taxon>Bacillales</taxon>
        <taxon>Paenibacillaceae</taxon>
        <taxon>Paenibacillus</taxon>
    </lineage>
</organism>
<reference evidence="6 7" key="1">
    <citation type="submission" date="2020-09" db="EMBL/GenBank/DDBJ databases">
        <title>Paenibacillus sp. strain PR3 16S rRNA gene Genome sequencing and assembly.</title>
        <authorList>
            <person name="Kim J."/>
        </authorList>
    </citation>
    <scope>NUCLEOTIDE SEQUENCE [LARGE SCALE GENOMIC DNA]</scope>
    <source>
        <strain evidence="6 7">PR3</strain>
    </source>
</reference>
<dbReference type="PIRSF" id="PIRSF016557">
    <property type="entry name" value="Caps_synth_CpsB"/>
    <property type="match status" value="1"/>
</dbReference>